<dbReference type="Proteomes" id="UP000001554">
    <property type="component" value="Chromosome 1"/>
</dbReference>
<evidence type="ECO:0000313" key="11">
    <source>
        <dbReference type="RefSeq" id="XP_035696838.1"/>
    </source>
</evidence>
<comment type="subcellular location">
    <subcellularLocation>
        <location evidence="1">Membrane</location>
        <topology evidence="1">Multi-pass membrane protein</topology>
    </subcellularLocation>
</comment>
<dbReference type="SUPFAM" id="SSF82866">
    <property type="entry name" value="Multidrug efflux transporter AcrB transmembrane domain"/>
    <property type="match status" value="2"/>
</dbReference>
<feature type="region of interest" description="Disordered" evidence="7">
    <location>
        <begin position="1228"/>
        <end position="1276"/>
    </location>
</feature>
<keyword evidence="4 8" id="KW-0472">Membrane</keyword>
<feature type="region of interest" description="Disordered" evidence="7">
    <location>
        <begin position="84"/>
        <end position="107"/>
    </location>
</feature>
<feature type="transmembrane region" description="Helical" evidence="8">
    <location>
        <begin position="1066"/>
        <end position="1085"/>
    </location>
</feature>
<dbReference type="PANTHER" id="PTHR45951">
    <property type="entry name" value="PROTEIN DISPATCHED-RELATED"/>
    <property type="match status" value="1"/>
</dbReference>
<evidence type="ECO:0000256" key="8">
    <source>
        <dbReference type="SAM" id="Phobius"/>
    </source>
</evidence>
<feature type="transmembrane region" description="Helical" evidence="8">
    <location>
        <begin position="967"/>
        <end position="988"/>
    </location>
</feature>
<dbReference type="PROSITE" id="PS50156">
    <property type="entry name" value="SSD"/>
    <property type="match status" value="1"/>
</dbReference>
<dbReference type="Pfam" id="PF12349">
    <property type="entry name" value="Sterol-sensing"/>
    <property type="match status" value="1"/>
</dbReference>
<dbReference type="GO" id="GO:0016020">
    <property type="term" value="C:membrane"/>
    <property type="evidence" value="ECO:0000318"/>
    <property type="project" value="GO_Central"/>
</dbReference>
<comment type="similarity">
    <text evidence="6">Belongs to the dispatched family.</text>
</comment>
<evidence type="ECO:0000256" key="6">
    <source>
        <dbReference type="ARBA" id="ARBA00038046"/>
    </source>
</evidence>
<reference evidence="11" key="2">
    <citation type="submission" date="2025-08" db="UniProtKB">
        <authorList>
            <consortium name="RefSeq"/>
        </authorList>
    </citation>
    <scope>IDENTIFICATION</scope>
    <source>
        <strain evidence="11">S238N-H82</strain>
        <tissue evidence="11">Testes</tissue>
    </source>
</reference>
<feature type="transmembrane region" description="Helical" evidence="8">
    <location>
        <begin position="12"/>
        <end position="32"/>
    </location>
</feature>
<feature type="compositionally biased region" description="Polar residues" evidence="7">
    <location>
        <begin position="1170"/>
        <end position="1186"/>
    </location>
</feature>
<feature type="transmembrane region" description="Helical" evidence="8">
    <location>
        <begin position="995"/>
        <end position="1017"/>
    </location>
</feature>
<evidence type="ECO:0000256" key="2">
    <source>
        <dbReference type="ARBA" id="ARBA00022692"/>
    </source>
</evidence>
<feature type="transmembrane region" description="Helical" evidence="8">
    <location>
        <begin position="705"/>
        <end position="724"/>
    </location>
</feature>
<evidence type="ECO:0000256" key="3">
    <source>
        <dbReference type="ARBA" id="ARBA00022989"/>
    </source>
</evidence>
<feature type="transmembrane region" description="Helical" evidence="8">
    <location>
        <begin position="620"/>
        <end position="639"/>
    </location>
</feature>
<dbReference type="OMA" id="IDRTPCC"/>
<dbReference type="GeneID" id="118430234"/>
<dbReference type="InterPro" id="IPR052081">
    <property type="entry name" value="Dispatched_Hh_regulator"/>
</dbReference>
<evidence type="ECO:0000256" key="7">
    <source>
        <dbReference type="SAM" id="MobiDB-lite"/>
    </source>
</evidence>
<evidence type="ECO:0000259" key="9">
    <source>
        <dbReference type="PROSITE" id="PS50156"/>
    </source>
</evidence>
<dbReference type="FunFam" id="1.20.1640.10:FF:000011">
    <property type="entry name" value="Dispatched RND transporter family member 1"/>
    <property type="match status" value="1"/>
</dbReference>
<keyword evidence="5" id="KW-0325">Glycoprotein</keyword>
<feature type="domain" description="SSD" evidence="9">
    <location>
        <begin position="514"/>
        <end position="645"/>
    </location>
</feature>
<accession>A0A9J7M8Z8</accession>
<dbReference type="PANTHER" id="PTHR45951:SF3">
    <property type="entry name" value="PROTEIN DISPATCHED"/>
    <property type="match status" value="1"/>
</dbReference>
<organism evidence="10 11">
    <name type="scientific">Branchiostoma floridae</name>
    <name type="common">Florida lancelet</name>
    <name type="synonym">Amphioxus</name>
    <dbReference type="NCBI Taxonomy" id="7739"/>
    <lineage>
        <taxon>Eukaryota</taxon>
        <taxon>Metazoa</taxon>
        <taxon>Chordata</taxon>
        <taxon>Cephalochordata</taxon>
        <taxon>Leptocardii</taxon>
        <taxon>Amphioxiformes</taxon>
        <taxon>Branchiostomatidae</taxon>
        <taxon>Branchiostoma</taxon>
    </lineage>
</organism>
<gene>
    <name evidence="11" type="primary">LOC118430234</name>
</gene>
<feature type="region of interest" description="Disordered" evidence="7">
    <location>
        <begin position="1168"/>
        <end position="1201"/>
    </location>
</feature>
<dbReference type="KEGG" id="bfo:118430234"/>
<feature type="transmembrane region" description="Helical" evidence="8">
    <location>
        <begin position="1091"/>
        <end position="1114"/>
    </location>
</feature>
<dbReference type="InterPro" id="IPR000731">
    <property type="entry name" value="SSD"/>
</dbReference>
<reference evidence="10" key="1">
    <citation type="journal article" date="2020" name="Nat. Ecol. Evol.">
        <title>Deeply conserved synteny resolves early events in vertebrate evolution.</title>
        <authorList>
            <person name="Simakov O."/>
            <person name="Marletaz F."/>
            <person name="Yue J.X."/>
            <person name="O'Connell B."/>
            <person name="Jenkins J."/>
            <person name="Brandt A."/>
            <person name="Calef R."/>
            <person name="Tung C.H."/>
            <person name="Huang T.K."/>
            <person name="Schmutz J."/>
            <person name="Satoh N."/>
            <person name="Yu J.K."/>
            <person name="Putnam N.H."/>
            <person name="Green R.E."/>
            <person name="Rokhsar D.S."/>
        </authorList>
    </citation>
    <scope>NUCLEOTIDE SEQUENCE [LARGE SCALE GENOMIC DNA]</scope>
    <source>
        <strain evidence="10">S238N-H82</strain>
    </source>
</reference>
<evidence type="ECO:0000256" key="5">
    <source>
        <dbReference type="ARBA" id="ARBA00023180"/>
    </source>
</evidence>
<dbReference type="RefSeq" id="XP_035696838.1">
    <property type="nucleotide sequence ID" value="XM_035840945.1"/>
</dbReference>
<proteinExistence type="inferred from homology"/>
<dbReference type="GO" id="GO:0007224">
    <property type="term" value="P:smoothened signaling pathway"/>
    <property type="evidence" value="ECO:0000318"/>
    <property type="project" value="GO_Central"/>
</dbReference>
<keyword evidence="2 8" id="KW-0812">Transmembrane</keyword>
<name>A0A9J7M8Z8_BRAFL</name>
<feature type="transmembrane region" description="Helical" evidence="8">
    <location>
        <begin position="588"/>
        <end position="608"/>
    </location>
</feature>
<dbReference type="InterPro" id="IPR053958">
    <property type="entry name" value="HMGCR/SNAP/NPC1-like_SSD"/>
</dbReference>
<feature type="transmembrane region" description="Helical" evidence="8">
    <location>
        <begin position="1023"/>
        <end position="1045"/>
    </location>
</feature>
<feature type="transmembrane region" description="Helical" evidence="8">
    <location>
        <begin position="513"/>
        <end position="532"/>
    </location>
</feature>
<evidence type="ECO:0000256" key="1">
    <source>
        <dbReference type="ARBA" id="ARBA00004141"/>
    </source>
</evidence>
<protein>
    <submittedName>
        <fullName evidence="11">Protein dispatched homolog 1-like isoform X1</fullName>
    </submittedName>
</protein>
<evidence type="ECO:0000313" key="10">
    <source>
        <dbReference type="Proteomes" id="UP000001554"/>
    </source>
</evidence>
<dbReference type="AlphaFoldDB" id="A0A9J7M8Z8"/>
<keyword evidence="3 8" id="KW-1133">Transmembrane helix</keyword>
<feature type="transmembrane region" description="Helical" evidence="8">
    <location>
        <begin position="491"/>
        <end position="508"/>
    </location>
</feature>
<sequence length="1276" mass="143729">MGYSKVVANHAFVVFGIAVAMLVTCAVVSFTVHQLPNFSDPIAGFEPRGTVLGDRLFSWDNLNDATCSFSGCMLHNIPLKFAHEQQPKDDSHEDDDDEDPRATDQDRLPVVELELVHHSFDHSGNGLWDSLPPNLYQTTGMDLFDDWYDDDDDYDDEGDYRVVRPGVVEDMQGEGRPYPGRVENIGFTASSATAAPPSPEQPTEWSSNNGTLVLDSPGQDFVDITASPSAASPATAVETRVVSPVGQKWTSTPLTHRPRQKRTIGLCHLNPRPLQVTFPCNNPSRQYARMVFESAGNFQDEFNLFTLPAILSMCHQEQALVRDHAQFPSLCVSSSCDDCCPSWSLGNYIALLQNRQSCSAITKGDVRAVLGRLKHCVGFYHNNSLKQDCWKAGEPYQDRCPRVPAQCVEYNAVHSILHYLVDKDFLSPDQPSVDILRYAMVFVPVASGQAMMDIYQDKFDQKTISDGVTRVVGIDFGIKYTMFEHYLRMDTVYPCIAMAIVIIIIRLYTGSAFITFMTVFTIVSSLVVSYFFYTLVFQFPFFPFMNLTTVILLVGIGADDVFVYCDIWQHSKQERPGSSLVDIVSDTLGHAALSMFVTSFTTAATFYANFVSKITAIRCFGVYAGTAILANFILMITLIPSTVVIYEKYVANICTFKKKSNVYSLKKTCVEIFCDLGRKVEYELSEMSRIFFDKLLPCIVIKYRYVWLVWFVGMMVGGFCILFVSPGLHLPSQKDFQVFSRSHPFEQYDMVHREQFWFEKAQDNEYAYLPITMIWGIVPKDNGNHLNPDSRGKVLFDDTFDVTSPASQEWLKGFCLRLRNQSFYQPTPGPQLTNCFIELFQQWMDRECVDELTREDFHPCCNKHTFPYPTDVFKHCIKVATMELDNMPRFRFYRETPGPRFDENDKIRGLIIEFDSKYKFTLAFDTMDKFYHEVETWMQVEMKNAPATMSHGWFVSYFDHYALQDNLATGTLIALGLSVAIALAVMFVTTLNVLISLYAILSIVGTIVVTVGSLVLLNWELNILESVIMSVAVGLSVDFSVHYGVAYRLAPEKDRESRVIFSLSRMGSAITMAALTTFVAGALMMPSTVLSYVQLGTFLMLVMTISWGYATFFFQSLCRMLGPEGNCCHISIPACHLPCDGMQVVTSDSSQQPAVTYEMEPLTSRKVSRYRQSGDTPHVSITTVNGSLLLPPKGRAPSKLPDQLTTISVRQNRGQHKDKDLNTIAARQNGQSSQLRLKLNDESEVESQDTVPNHRSNAPDIWVPREGDSSSQEVSR</sequence>
<keyword evidence="10" id="KW-1185">Reference proteome</keyword>
<evidence type="ECO:0000256" key="4">
    <source>
        <dbReference type="ARBA" id="ARBA00023136"/>
    </source>
</evidence>
<dbReference type="Gene3D" id="1.20.1640.10">
    <property type="entry name" value="Multidrug efflux transporter AcrB transmembrane domain"/>
    <property type="match status" value="2"/>
</dbReference>